<sequence>MTATTDTQALADLLEPCSFNWDDDAEEAFGTLKSVTQPSTHHITIHPVTRAIAEADGNDIMEIFSLQNIAVFNPPLPAIEEEYTPAQTYSDYSLKNSFGRADNSERVFHVHHTAYPITLAIARAIYGASEDDIMAVFRYQRIPLFEPSLPAIEEGYHTLSALIRSHLIYVITIISIMARAFRYRHGWKQNTYYLRRFVYCSMIGTH</sequence>
<organism evidence="1 2">
    <name type="scientific">Penicillium camemberti (strain FM 013)</name>
    <dbReference type="NCBI Taxonomy" id="1429867"/>
    <lineage>
        <taxon>Eukaryota</taxon>
        <taxon>Fungi</taxon>
        <taxon>Dikarya</taxon>
        <taxon>Ascomycota</taxon>
        <taxon>Pezizomycotina</taxon>
        <taxon>Eurotiomycetes</taxon>
        <taxon>Eurotiomycetidae</taxon>
        <taxon>Eurotiales</taxon>
        <taxon>Aspergillaceae</taxon>
        <taxon>Penicillium</taxon>
    </lineage>
</organism>
<dbReference type="Proteomes" id="UP000053732">
    <property type="component" value="Unassembled WGS sequence"/>
</dbReference>
<protein>
    <submittedName>
        <fullName evidence="1">Str. FM013</fullName>
    </submittedName>
</protein>
<gene>
    <name evidence="1" type="ORF">PCAMFM013_S016g000277</name>
</gene>
<dbReference type="EMBL" id="HG793149">
    <property type="protein sequence ID" value="CRL25996.1"/>
    <property type="molecule type" value="Genomic_DNA"/>
</dbReference>
<keyword evidence="2" id="KW-1185">Reference proteome</keyword>
<evidence type="ECO:0000313" key="2">
    <source>
        <dbReference type="Proteomes" id="UP000053732"/>
    </source>
</evidence>
<evidence type="ECO:0000313" key="1">
    <source>
        <dbReference type="EMBL" id="CRL25996.1"/>
    </source>
</evidence>
<dbReference type="AlphaFoldDB" id="A0A0G4PIJ8"/>
<accession>A0A0G4PIJ8</accession>
<name>A0A0G4PIJ8_PENC3</name>
<reference evidence="1 2" key="1">
    <citation type="journal article" date="2014" name="Nat. Commun.">
        <title>Multiple recent horizontal transfers of a large genomic region in cheese making fungi.</title>
        <authorList>
            <person name="Cheeseman K."/>
            <person name="Ropars J."/>
            <person name="Renault P."/>
            <person name="Dupont J."/>
            <person name="Gouzy J."/>
            <person name="Branca A."/>
            <person name="Abraham A.L."/>
            <person name="Ceppi M."/>
            <person name="Conseiller E."/>
            <person name="Debuchy R."/>
            <person name="Malagnac F."/>
            <person name="Goarin A."/>
            <person name="Silar P."/>
            <person name="Lacoste S."/>
            <person name="Sallet E."/>
            <person name="Bensimon A."/>
            <person name="Giraud T."/>
            <person name="Brygoo Y."/>
        </authorList>
    </citation>
    <scope>NUCLEOTIDE SEQUENCE [LARGE SCALE GENOMIC DNA]</scope>
    <source>
        <strain evidence="2">FM 013</strain>
    </source>
</reference>
<proteinExistence type="predicted"/>